<evidence type="ECO:0000313" key="2">
    <source>
        <dbReference type="Proteomes" id="UP001196301"/>
    </source>
</evidence>
<dbReference type="RefSeq" id="WP_216569823.1">
    <property type="nucleotide sequence ID" value="NZ_JAHLOQ010000022.1"/>
</dbReference>
<evidence type="ECO:0000313" key="1">
    <source>
        <dbReference type="EMBL" id="MBU5336543.1"/>
    </source>
</evidence>
<gene>
    <name evidence="1" type="ORF">KQI20_08840</name>
</gene>
<organism evidence="1 2">
    <name type="scientific">Intestinibacter bartlettii</name>
    <dbReference type="NCBI Taxonomy" id="261299"/>
    <lineage>
        <taxon>Bacteria</taxon>
        <taxon>Bacillati</taxon>
        <taxon>Bacillota</taxon>
        <taxon>Clostridia</taxon>
        <taxon>Peptostreptococcales</taxon>
        <taxon>Peptostreptococcaceae</taxon>
        <taxon>Intestinibacter</taxon>
    </lineage>
</organism>
<name>A0ABS6DYR6_9FIRM</name>
<dbReference type="Proteomes" id="UP001196301">
    <property type="component" value="Unassembled WGS sequence"/>
</dbReference>
<accession>A0ABS6DYR6</accession>
<comment type="caution">
    <text evidence="1">The sequence shown here is derived from an EMBL/GenBank/DDBJ whole genome shotgun (WGS) entry which is preliminary data.</text>
</comment>
<reference evidence="1 2" key="1">
    <citation type="submission" date="2021-06" db="EMBL/GenBank/DDBJ databases">
        <authorList>
            <person name="Sun Q."/>
            <person name="Li D."/>
        </authorList>
    </citation>
    <scope>NUCLEOTIDE SEQUENCE [LARGE SCALE GENOMIC DNA]</scope>
    <source>
        <strain evidence="1 2">N19</strain>
    </source>
</reference>
<dbReference type="InterPro" id="IPR039498">
    <property type="entry name" value="NTP_transf_5"/>
</dbReference>
<dbReference type="Pfam" id="PF14907">
    <property type="entry name" value="NTP_transf_5"/>
    <property type="match status" value="1"/>
</dbReference>
<dbReference type="EMBL" id="JAHLOQ010000022">
    <property type="protein sequence ID" value="MBU5336543.1"/>
    <property type="molecule type" value="Genomic_DNA"/>
</dbReference>
<keyword evidence="2" id="KW-1185">Reference proteome</keyword>
<proteinExistence type="predicted"/>
<sequence>MERVNLQFLDLFKSSLNNKPYECGEIDLENLKHIYTLAQIHHVVPMIYNALYNEEFFRNADENFKAMFKNTGFRLVVSQIQRSNRFLELYKKLQENNVDAIVFKGIIFRNMYNNPDDRMSSDEDILVTKEDYDRVKEIFLGEGLEFIQKEGNECAYFCRQTGLCIEVSTSLFSDESKAYGHLNNLFKDIFEKSIKINIDGVELSTLSHEQHLIYIVFHNMKHFLHGGFGIRQVADFLKYIESYGEFINWDKFWSDLKILNYDTFALNLIDISLKYLGFDDNKAVYPGGVTNFDEIKNSNDYYINSDDLISDILDSGVFGASTQERKHTALMTLNAVEENDNGNRFKAIFPNVDYLKGSYTYLQKYPVLLPIAWGQRIFSYLKKNKNNKDSYVNTMELGKQRIELLKEYKIIK</sequence>
<protein>
    <submittedName>
        <fullName evidence="1">Nucleotidyltransferase family protein</fullName>
    </submittedName>
</protein>